<gene>
    <name evidence="2" type="ORF">ACH5RR_015140</name>
</gene>
<accession>A0ABD2ZSA8</accession>
<keyword evidence="3" id="KW-1185">Reference proteome</keyword>
<feature type="region of interest" description="Disordered" evidence="1">
    <location>
        <begin position="1"/>
        <end position="25"/>
    </location>
</feature>
<feature type="compositionally biased region" description="Low complexity" evidence="1">
    <location>
        <begin position="11"/>
        <end position="20"/>
    </location>
</feature>
<protein>
    <submittedName>
        <fullName evidence="2">Uncharacterized protein</fullName>
    </submittedName>
</protein>
<comment type="caution">
    <text evidence="2">The sequence shown here is derived from an EMBL/GenBank/DDBJ whole genome shotgun (WGS) entry which is preliminary data.</text>
</comment>
<dbReference type="Proteomes" id="UP001630127">
    <property type="component" value="Unassembled WGS sequence"/>
</dbReference>
<reference evidence="2 3" key="1">
    <citation type="submission" date="2024-11" db="EMBL/GenBank/DDBJ databases">
        <title>A near-complete genome assembly of Cinchona calisaya.</title>
        <authorList>
            <person name="Lian D.C."/>
            <person name="Zhao X.W."/>
            <person name="Wei L."/>
        </authorList>
    </citation>
    <scope>NUCLEOTIDE SEQUENCE [LARGE SCALE GENOMIC DNA]</scope>
    <source>
        <tissue evidence="2">Nenye</tissue>
    </source>
</reference>
<dbReference type="EMBL" id="JBJUIK010000007">
    <property type="protein sequence ID" value="KAL3522306.1"/>
    <property type="molecule type" value="Genomic_DNA"/>
</dbReference>
<evidence type="ECO:0000313" key="2">
    <source>
        <dbReference type="EMBL" id="KAL3522306.1"/>
    </source>
</evidence>
<dbReference type="AlphaFoldDB" id="A0ABD2ZSA8"/>
<organism evidence="2 3">
    <name type="scientific">Cinchona calisaya</name>
    <dbReference type="NCBI Taxonomy" id="153742"/>
    <lineage>
        <taxon>Eukaryota</taxon>
        <taxon>Viridiplantae</taxon>
        <taxon>Streptophyta</taxon>
        <taxon>Embryophyta</taxon>
        <taxon>Tracheophyta</taxon>
        <taxon>Spermatophyta</taxon>
        <taxon>Magnoliopsida</taxon>
        <taxon>eudicotyledons</taxon>
        <taxon>Gunneridae</taxon>
        <taxon>Pentapetalae</taxon>
        <taxon>asterids</taxon>
        <taxon>lamiids</taxon>
        <taxon>Gentianales</taxon>
        <taxon>Rubiaceae</taxon>
        <taxon>Cinchonoideae</taxon>
        <taxon>Cinchoneae</taxon>
        <taxon>Cinchona</taxon>
    </lineage>
</organism>
<sequence length="159" mass="17675">MGAVKLADYGNTTNPSNPNSVNAKKRSNLSNYVFFQGGKQMKVKAKKFSSNGYEEKNFKRTGHYKGLFPKSSPKTEHNISFTDLTNQTADPNDTQVTRVAQPKGIFSNTQTKEEVSLIDISKKMVTNLGTEADKFSRDFIIGSFQAIVKLMTSSDLSEF</sequence>
<proteinExistence type="predicted"/>
<evidence type="ECO:0000256" key="1">
    <source>
        <dbReference type="SAM" id="MobiDB-lite"/>
    </source>
</evidence>
<name>A0ABD2ZSA8_9GENT</name>
<evidence type="ECO:0000313" key="3">
    <source>
        <dbReference type="Proteomes" id="UP001630127"/>
    </source>
</evidence>